<keyword evidence="4" id="KW-0520">NAD</keyword>
<dbReference type="PIRSF" id="PIRSF000103">
    <property type="entry name" value="HIBADH"/>
    <property type="match status" value="1"/>
</dbReference>
<dbReference type="EMBL" id="UOEE01000124">
    <property type="protein sequence ID" value="VAV91295.1"/>
    <property type="molecule type" value="Genomic_DNA"/>
</dbReference>
<dbReference type="Pfam" id="PF14833">
    <property type="entry name" value="NAD_binding_11"/>
    <property type="match status" value="1"/>
</dbReference>
<accession>A0A3B0S7W6</accession>
<organism evidence="7">
    <name type="scientific">hydrothermal vent metagenome</name>
    <dbReference type="NCBI Taxonomy" id="652676"/>
    <lineage>
        <taxon>unclassified sequences</taxon>
        <taxon>metagenomes</taxon>
        <taxon>ecological metagenomes</taxon>
    </lineage>
</organism>
<evidence type="ECO:0000256" key="4">
    <source>
        <dbReference type="ARBA" id="ARBA00023027"/>
    </source>
</evidence>
<dbReference type="Gene3D" id="3.40.50.720">
    <property type="entry name" value="NAD(P)-binding Rossmann-like Domain"/>
    <property type="match status" value="1"/>
</dbReference>
<feature type="domain" description="3-hydroxyisobutyrate dehydrogenase-like NAD-binding" evidence="6">
    <location>
        <begin position="168"/>
        <end position="295"/>
    </location>
</feature>
<dbReference type="Pfam" id="PF03446">
    <property type="entry name" value="NAD_binding_2"/>
    <property type="match status" value="1"/>
</dbReference>
<dbReference type="SUPFAM" id="SSF48179">
    <property type="entry name" value="6-phosphogluconate dehydrogenase C-terminal domain-like"/>
    <property type="match status" value="1"/>
</dbReference>
<protein>
    <submittedName>
        <fullName evidence="7">3-hydroxyisobutyrate dehydrogenase</fullName>
        <ecNumber evidence="7">1.1.1.31</ecNumber>
    </submittedName>
</protein>
<dbReference type="PANTHER" id="PTHR22981">
    <property type="entry name" value="3-HYDROXYISOBUTYRATE DEHYDROGENASE-RELATED"/>
    <property type="match status" value="1"/>
</dbReference>
<keyword evidence="2" id="KW-0101">Branched-chain amino acid catabolism</keyword>
<evidence type="ECO:0000313" key="7">
    <source>
        <dbReference type="EMBL" id="VAV91295.1"/>
    </source>
</evidence>
<name>A0A3B0S7W6_9ZZZZ</name>
<evidence type="ECO:0000259" key="6">
    <source>
        <dbReference type="Pfam" id="PF14833"/>
    </source>
</evidence>
<dbReference type="InterPro" id="IPR036291">
    <property type="entry name" value="NAD(P)-bd_dom_sf"/>
</dbReference>
<dbReference type="EC" id="1.1.1.31" evidence="7"/>
<dbReference type="PANTHER" id="PTHR22981:SF7">
    <property type="entry name" value="3-HYDROXYISOBUTYRATE DEHYDROGENASE, MITOCHONDRIAL"/>
    <property type="match status" value="1"/>
</dbReference>
<evidence type="ECO:0000259" key="5">
    <source>
        <dbReference type="Pfam" id="PF03446"/>
    </source>
</evidence>
<sequence>MSSSQTIAFIGLGNMGGPMAANLAKAGMNVRAFDLSQDALSLAKTAGCTPVTSVAEAVTDADVVVTMLPAGKHVQAVYDSKDGVFANAGAGTLFCDCSTIDVPTARAVAEQATNKGFAMVDSPVSGGVAAAQAGTLTFMVGGNDDSFARAEPVLQPMAKAVIHAGDAGAGQAAKICNNMLLGISMIGTCEAFVLAEKLGLDPQRFFDIASKASGQNWSLSSYCPVPGPVPTSPANTDYAPGFATAMMLKDLRLAQQAAHGAGAATPLGAEAQALYAMFDNLGGSQVDFSGIIKMLRGDFKR</sequence>
<dbReference type="GO" id="GO:0009083">
    <property type="term" value="P:branched-chain amino acid catabolic process"/>
    <property type="evidence" value="ECO:0007669"/>
    <property type="project" value="UniProtKB-KW"/>
</dbReference>
<evidence type="ECO:0000256" key="2">
    <source>
        <dbReference type="ARBA" id="ARBA00022456"/>
    </source>
</evidence>
<dbReference type="GO" id="GO:0051287">
    <property type="term" value="F:NAD binding"/>
    <property type="evidence" value="ECO:0007669"/>
    <property type="project" value="InterPro"/>
</dbReference>
<dbReference type="InterPro" id="IPR029154">
    <property type="entry name" value="HIBADH-like_NADP-bd"/>
</dbReference>
<dbReference type="InterPro" id="IPR011548">
    <property type="entry name" value="HIBADH"/>
</dbReference>
<evidence type="ECO:0000256" key="3">
    <source>
        <dbReference type="ARBA" id="ARBA00023002"/>
    </source>
</evidence>
<dbReference type="InterPro" id="IPR002204">
    <property type="entry name" value="3-OH-isobutyrate_DH-rel_CS"/>
</dbReference>
<dbReference type="InterPro" id="IPR006115">
    <property type="entry name" value="6PGDH_NADP-bd"/>
</dbReference>
<dbReference type="InterPro" id="IPR015815">
    <property type="entry name" value="HIBADH-related"/>
</dbReference>
<dbReference type="GO" id="GO:0008442">
    <property type="term" value="F:3-hydroxyisobutyrate dehydrogenase activity"/>
    <property type="evidence" value="ECO:0007669"/>
    <property type="project" value="UniProtKB-EC"/>
</dbReference>
<dbReference type="FunFam" id="1.10.1040.10:FF:000006">
    <property type="entry name" value="3-hydroxyisobutyrate dehydrogenase"/>
    <property type="match status" value="1"/>
</dbReference>
<proteinExistence type="predicted"/>
<keyword evidence="3 7" id="KW-0560">Oxidoreductase</keyword>
<dbReference type="InterPro" id="IPR013328">
    <property type="entry name" value="6PGD_dom2"/>
</dbReference>
<dbReference type="PROSITE" id="PS00895">
    <property type="entry name" value="3_HYDROXYISOBUT_DH"/>
    <property type="match status" value="1"/>
</dbReference>
<dbReference type="GO" id="GO:0050661">
    <property type="term" value="F:NADP binding"/>
    <property type="evidence" value="ECO:0007669"/>
    <property type="project" value="InterPro"/>
</dbReference>
<dbReference type="InterPro" id="IPR008927">
    <property type="entry name" value="6-PGluconate_DH-like_C_sf"/>
</dbReference>
<gene>
    <name evidence="7" type="ORF">MNBD_ALPHA06-718</name>
</gene>
<evidence type="ECO:0000256" key="1">
    <source>
        <dbReference type="ARBA" id="ARBA00005023"/>
    </source>
</evidence>
<feature type="domain" description="6-phosphogluconate dehydrogenase NADP-binding" evidence="5">
    <location>
        <begin position="6"/>
        <end position="165"/>
    </location>
</feature>
<dbReference type="NCBIfam" id="TIGR01692">
    <property type="entry name" value="HIBADH"/>
    <property type="match status" value="1"/>
</dbReference>
<dbReference type="AlphaFoldDB" id="A0A3B0S7W6"/>
<dbReference type="SUPFAM" id="SSF51735">
    <property type="entry name" value="NAD(P)-binding Rossmann-fold domains"/>
    <property type="match status" value="1"/>
</dbReference>
<dbReference type="Gene3D" id="1.10.1040.10">
    <property type="entry name" value="N-(1-d-carboxylethyl)-l-norvaline Dehydrogenase, domain 2"/>
    <property type="match status" value="1"/>
</dbReference>
<comment type="pathway">
    <text evidence="1">Amino-acid degradation.</text>
</comment>
<reference evidence="7" key="1">
    <citation type="submission" date="2018-06" db="EMBL/GenBank/DDBJ databases">
        <authorList>
            <person name="Zhirakovskaya E."/>
        </authorList>
    </citation>
    <scope>NUCLEOTIDE SEQUENCE</scope>
</reference>